<organism evidence="13 14">
    <name type="scientific">Stylophora pistillata</name>
    <name type="common">Smooth cauliflower coral</name>
    <dbReference type="NCBI Taxonomy" id="50429"/>
    <lineage>
        <taxon>Eukaryota</taxon>
        <taxon>Metazoa</taxon>
        <taxon>Cnidaria</taxon>
        <taxon>Anthozoa</taxon>
        <taxon>Hexacorallia</taxon>
        <taxon>Scleractinia</taxon>
        <taxon>Astrocoeniina</taxon>
        <taxon>Pocilloporidae</taxon>
        <taxon>Stylophora</taxon>
    </lineage>
</organism>
<proteinExistence type="inferred from homology"/>
<feature type="transmembrane region" description="Helical" evidence="11">
    <location>
        <begin position="189"/>
        <end position="214"/>
    </location>
</feature>
<dbReference type="GO" id="GO:0004930">
    <property type="term" value="F:G protein-coupled receptor activity"/>
    <property type="evidence" value="ECO:0007669"/>
    <property type="project" value="UniProtKB-KW"/>
</dbReference>
<keyword evidence="6 11" id="KW-0472">Membrane</keyword>
<feature type="region of interest" description="Disordered" evidence="10">
    <location>
        <begin position="384"/>
        <end position="412"/>
    </location>
</feature>
<comment type="similarity">
    <text evidence="9">Belongs to the G-protein coupled receptor 1 family.</text>
</comment>
<accession>A0A2B4SWG6</accession>
<evidence type="ECO:0000256" key="3">
    <source>
        <dbReference type="ARBA" id="ARBA00022692"/>
    </source>
</evidence>
<name>A0A2B4SWG6_STYPI</name>
<feature type="transmembrane region" description="Helical" evidence="11">
    <location>
        <begin position="63"/>
        <end position="84"/>
    </location>
</feature>
<evidence type="ECO:0000256" key="4">
    <source>
        <dbReference type="ARBA" id="ARBA00022989"/>
    </source>
</evidence>
<evidence type="ECO:0000313" key="13">
    <source>
        <dbReference type="EMBL" id="PFX33433.1"/>
    </source>
</evidence>
<dbReference type="AlphaFoldDB" id="A0A2B4SWG6"/>
<dbReference type="STRING" id="50429.A0A2B4SWG6"/>
<comment type="subcellular location">
    <subcellularLocation>
        <location evidence="1">Cell membrane</location>
        <topology evidence="1">Multi-pass membrane protein</topology>
    </subcellularLocation>
</comment>
<comment type="caution">
    <text evidence="13">The sequence shown here is derived from an EMBL/GenBank/DDBJ whole genome shotgun (WGS) entry which is preliminary data.</text>
</comment>
<dbReference type="Pfam" id="PF00001">
    <property type="entry name" value="7tm_1"/>
    <property type="match status" value="1"/>
</dbReference>
<evidence type="ECO:0000256" key="2">
    <source>
        <dbReference type="ARBA" id="ARBA00022475"/>
    </source>
</evidence>
<evidence type="ECO:0000256" key="6">
    <source>
        <dbReference type="ARBA" id="ARBA00023136"/>
    </source>
</evidence>
<evidence type="ECO:0000256" key="7">
    <source>
        <dbReference type="ARBA" id="ARBA00023170"/>
    </source>
</evidence>
<keyword evidence="3 9" id="KW-0812">Transmembrane</keyword>
<keyword evidence="5 9" id="KW-0297">G-protein coupled receptor</keyword>
<keyword evidence="4 11" id="KW-1133">Transmembrane helix</keyword>
<feature type="transmembrane region" description="Helical" evidence="11">
    <location>
        <begin position="245"/>
        <end position="265"/>
    </location>
</feature>
<feature type="transmembrane region" description="Helical" evidence="11">
    <location>
        <begin position="30"/>
        <end position="51"/>
    </location>
</feature>
<evidence type="ECO:0000259" key="12">
    <source>
        <dbReference type="PROSITE" id="PS50262"/>
    </source>
</evidence>
<dbReference type="PANTHER" id="PTHR22752">
    <property type="entry name" value="G PROTEIN-COUPLED RECEPTOR"/>
    <property type="match status" value="1"/>
</dbReference>
<dbReference type="OrthoDB" id="10044919at2759"/>
<evidence type="ECO:0000256" key="11">
    <source>
        <dbReference type="SAM" id="Phobius"/>
    </source>
</evidence>
<keyword evidence="8 9" id="KW-0807">Transducer</keyword>
<evidence type="ECO:0000256" key="8">
    <source>
        <dbReference type="ARBA" id="ARBA00023224"/>
    </source>
</evidence>
<dbReference type="PROSITE" id="PS50262">
    <property type="entry name" value="G_PROTEIN_RECEP_F1_2"/>
    <property type="match status" value="1"/>
</dbReference>
<dbReference type="InterPro" id="IPR000276">
    <property type="entry name" value="GPCR_Rhodpsn"/>
</dbReference>
<dbReference type="PROSITE" id="PS00237">
    <property type="entry name" value="G_PROTEIN_RECEP_F1_1"/>
    <property type="match status" value="1"/>
</dbReference>
<dbReference type="Gene3D" id="1.20.1070.10">
    <property type="entry name" value="Rhodopsin 7-helix transmembrane proteins"/>
    <property type="match status" value="1"/>
</dbReference>
<dbReference type="CDD" id="cd00637">
    <property type="entry name" value="7tm_classA_rhodopsin-like"/>
    <property type="match status" value="1"/>
</dbReference>
<evidence type="ECO:0000256" key="9">
    <source>
        <dbReference type="RuleBase" id="RU000688"/>
    </source>
</evidence>
<keyword evidence="2" id="KW-1003">Cell membrane</keyword>
<evidence type="ECO:0000313" key="14">
    <source>
        <dbReference type="Proteomes" id="UP000225706"/>
    </source>
</evidence>
<keyword evidence="7 9" id="KW-0675">Receptor</keyword>
<reference evidence="14" key="1">
    <citation type="journal article" date="2017" name="bioRxiv">
        <title>Comparative analysis of the genomes of Stylophora pistillata and Acropora digitifera provides evidence for extensive differences between species of corals.</title>
        <authorList>
            <person name="Voolstra C.R."/>
            <person name="Li Y."/>
            <person name="Liew Y.J."/>
            <person name="Baumgarten S."/>
            <person name="Zoccola D."/>
            <person name="Flot J.-F."/>
            <person name="Tambutte S."/>
            <person name="Allemand D."/>
            <person name="Aranda M."/>
        </authorList>
    </citation>
    <scope>NUCLEOTIDE SEQUENCE [LARGE SCALE GENOMIC DNA]</scope>
</reference>
<feature type="transmembrane region" description="Helical" evidence="11">
    <location>
        <begin position="104"/>
        <end position="126"/>
    </location>
</feature>
<gene>
    <name evidence="13" type="primary">mtnr1c</name>
    <name evidence="13" type="ORF">AWC38_SpisGene1657</name>
</gene>
<dbReference type="Proteomes" id="UP000225706">
    <property type="component" value="Unassembled WGS sequence"/>
</dbReference>
<keyword evidence="14" id="KW-1185">Reference proteome</keyword>
<protein>
    <submittedName>
        <fullName evidence="13">Melatonin receptor type 1C</fullName>
    </submittedName>
</protein>
<feature type="transmembrane region" description="Helical" evidence="11">
    <location>
        <begin position="285"/>
        <end position="306"/>
    </location>
</feature>
<evidence type="ECO:0000256" key="10">
    <source>
        <dbReference type="SAM" id="MobiDB-lite"/>
    </source>
</evidence>
<dbReference type="EMBL" id="LSMT01000012">
    <property type="protein sequence ID" value="PFX33433.1"/>
    <property type="molecule type" value="Genomic_DNA"/>
</dbReference>
<sequence>MDENASMTTIEVFAWQLKGRTTAIHIAESFFIMLINSLSFFGNLLLGIAVIKNPNLRRTVPNMYIITLAVSDFLMSLLGIPFSVASLIVGKWPFSNFVCQLQGFWILLMCAVSLQTLAVTAVNRYFRVVRSRSQYQKYFNIKTTKVTIAILWILALFAPLPYVVSGHEFFFHTGKVFCAHNAESLYQGYGAYLVLVYVLIPLIIIITCYTKVFFTVRKHNLNFRLSQKRRQLNHRSDSLLSVEEVNVTYILLVVVIGFLTCWTPVMVIDLIDFINADWKLKRQVYVSYTCFGFASTSLNPIIYGIMNRSIRAEYLRILAPLRVWVSHGTASDVKADTATDEPGNSTRRTLAGNKVGVSFDYSEERLPSQNNGFHNHKTSLTDKVSSFCPEKPGTRKNALSSGKENMASKVAKRKAGKKLKRKTWKENEVFLFATVLSSLEERDKPWAFILETFALKKTANERIFIKILEKFDDVLAKKGKEKDENYQFTVAQLRAKYKGLKKEWRRLNTLAYCGIVTAPKKIPVFYLSYVNSRRKIFNSSSVQSSLY</sequence>
<dbReference type="InterPro" id="IPR017452">
    <property type="entry name" value="GPCR_Rhodpsn_7TM"/>
</dbReference>
<evidence type="ECO:0000256" key="1">
    <source>
        <dbReference type="ARBA" id="ARBA00004651"/>
    </source>
</evidence>
<feature type="domain" description="G-protein coupled receptors family 1 profile" evidence="12">
    <location>
        <begin position="42"/>
        <end position="303"/>
    </location>
</feature>
<dbReference type="SUPFAM" id="SSF81321">
    <property type="entry name" value="Family A G protein-coupled receptor-like"/>
    <property type="match status" value="1"/>
</dbReference>
<evidence type="ECO:0000256" key="5">
    <source>
        <dbReference type="ARBA" id="ARBA00023040"/>
    </source>
</evidence>
<dbReference type="GO" id="GO:0005886">
    <property type="term" value="C:plasma membrane"/>
    <property type="evidence" value="ECO:0007669"/>
    <property type="project" value="UniProtKB-SubCell"/>
</dbReference>
<dbReference type="PRINTS" id="PR00237">
    <property type="entry name" value="GPCRRHODOPSN"/>
</dbReference>
<feature type="transmembrane region" description="Helical" evidence="11">
    <location>
        <begin position="146"/>
        <end position="164"/>
    </location>
</feature>